<dbReference type="Gene3D" id="2.30.110.10">
    <property type="entry name" value="Electron Transport, Fmn-binding Protein, Chain A"/>
    <property type="match status" value="1"/>
</dbReference>
<dbReference type="InterPro" id="IPR012349">
    <property type="entry name" value="Split_barrel_FMN-bd"/>
</dbReference>
<dbReference type="PANTHER" id="PTHR39428">
    <property type="entry name" value="F420H(2)-DEPENDENT QUINONE REDUCTASE RV1261C"/>
    <property type="match status" value="1"/>
</dbReference>
<organism evidence="3 4">
    <name type="scientific">Nonomuraea muscovyensis</name>
    <dbReference type="NCBI Taxonomy" id="1124761"/>
    <lineage>
        <taxon>Bacteria</taxon>
        <taxon>Bacillati</taxon>
        <taxon>Actinomycetota</taxon>
        <taxon>Actinomycetes</taxon>
        <taxon>Streptosporangiales</taxon>
        <taxon>Streptosporangiaceae</taxon>
        <taxon>Nonomuraea</taxon>
    </lineage>
</organism>
<evidence type="ECO:0000256" key="2">
    <source>
        <dbReference type="ARBA" id="ARBA00049106"/>
    </source>
</evidence>
<dbReference type="GO" id="GO:0016491">
    <property type="term" value="F:oxidoreductase activity"/>
    <property type="evidence" value="ECO:0007669"/>
    <property type="project" value="InterPro"/>
</dbReference>
<dbReference type="AlphaFoldDB" id="A0A7X0EYK0"/>
<evidence type="ECO:0000256" key="1">
    <source>
        <dbReference type="ARBA" id="ARBA00008710"/>
    </source>
</evidence>
<name>A0A7X0EYK0_9ACTN</name>
<evidence type="ECO:0000313" key="4">
    <source>
        <dbReference type="Proteomes" id="UP000583800"/>
    </source>
</evidence>
<dbReference type="Proteomes" id="UP000583800">
    <property type="component" value="Unassembled WGS sequence"/>
</dbReference>
<dbReference type="RefSeq" id="WP_185086464.1">
    <property type="nucleotide sequence ID" value="NZ_JACHJB010000002.1"/>
</dbReference>
<reference evidence="3 4" key="1">
    <citation type="submission" date="2020-08" db="EMBL/GenBank/DDBJ databases">
        <title>Sequencing the genomes of 1000 actinobacteria strains.</title>
        <authorList>
            <person name="Klenk H.-P."/>
        </authorList>
    </citation>
    <scope>NUCLEOTIDE SEQUENCE [LARGE SCALE GENOMIC DNA]</scope>
    <source>
        <strain evidence="3 4">DSM 45913</strain>
    </source>
</reference>
<dbReference type="PANTHER" id="PTHR39428:SF1">
    <property type="entry name" value="F420H(2)-DEPENDENT QUINONE REDUCTASE RV1261C"/>
    <property type="match status" value="1"/>
</dbReference>
<dbReference type="NCBIfam" id="TIGR00026">
    <property type="entry name" value="hi_GC_TIGR00026"/>
    <property type="match status" value="1"/>
</dbReference>
<gene>
    <name evidence="3" type="ORF">FHU36_005328</name>
</gene>
<dbReference type="InterPro" id="IPR004378">
    <property type="entry name" value="F420H2_quin_Rdtase"/>
</dbReference>
<sequence>MLFGKEHVQRYQQTDGEEGHDWNNTTVLLLTTKGRRSGRPYTTPLIYQRHGDAYVVVASKGGDPDHPDWYKNLEADPEVGVQVKGDRFKALAHTAIEEEKPELWKLMTRAWPQYDDYQTQTDREIPVVVLQPVPASASADG</sequence>
<dbReference type="Pfam" id="PF04075">
    <property type="entry name" value="F420H2_quin_red"/>
    <property type="match status" value="1"/>
</dbReference>
<comment type="similarity">
    <text evidence="1">Belongs to the F420H(2)-dependent quinone reductase family.</text>
</comment>
<dbReference type="EMBL" id="JACHJB010000002">
    <property type="protein sequence ID" value="MBB6348783.1"/>
    <property type="molecule type" value="Genomic_DNA"/>
</dbReference>
<comment type="caution">
    <text evidence="3">The sequence shown here is derived from an EMBL/GenBank/DDBJ whole genome shotgun (WGS) entry which is preliminary data.</text>
</comment>
<comment type="catalytic activity">
    <reaction evidence="2">
        <text>oxidized coenzyme F420-(gamma-L-Glu)(n) + a quinol + H(+) = reduced coenzyme F420-(gamma-L-Glu)(n) + a quinone</text>
        <dbReference type="Rhea" id="RHEA:39663"/>
        <dbReference type="Rhea" id="RHEA-COMP:12939"/>
        <dbReference type="Rhea" id="RHEA-COMP:14378"/>
        <dbReference type="ChEBI" id="CHEBI:15378"/>
        <dbReference type="ChEBI" id="CHEBI:24646"/>
        <dbReference type="ChEBI" id="CHEBI:132124"/>
        <dbReference type="ChEBI" id="CHEBI:133980"/>
        <dbReference type="ChEBI" id="CHEBI:139511"/>
    </reaction>
</comment>
<dbReference type="SUPFAM" id="SSF50475">
    <property type="entry name" value="FMN-binding split barrel"/>
    <property type="match status" value="1"/>
</dbReference>
<keyword evidence="4" id="KW-1185">Reference proteome</keyword>
<dbReference type="GO" id="GO:0005886">
    <property type="term" value="C:plasma membrane"/>
    <property type="evidence" value="ECO:0007669"/>
    <property type="project" value="TreeGrafter"/>
</dbReference>
<proteinExistence type="inferred from homology"/>
<evidence type="ECO:0000313" key="3">
    <source>
        <dbReference type="EMBL" id="MBB6348783.1"/>
    </source>
</evidence>
<accession>A0A7X0EYK0</accession>
<protein>
    <submittedName>
        <fullName evidence="3">Deazaflavin-dependent oxidoreductase (Nitroreductase family)</fullName>
    </submittedName>
</protein>
<dbReference type="GO" id="GO:0070967">
    <property type="term" value="F:coenzyme F420 binding"/>
    <property type="evidence" value="ECO:0007669"/>
    <property type="project" value="TreeGrafter"/>
</dbReference>